<name>A0A1F5VYE0_9BACT</name>
<dbReference type="InterPro" id="IPR002372">
    <property type="entry name" value="PQQ_rpt_dom"/>
</dbReference>
<evidence type="ECO:0000313" key="2">
    <source>
        <dbReference type="EMBL" id="OGF68061.1"/>
    </source>
</evidence>
<evidence type="ECO:0000313" key="3">
    <source>
        <dbReference type="Proteomes" id="UP000178943"/>
    </source>
</evidence>
<dbReference type="STRING" id="1817863.A2Y62_13780"/>
<dbReference type="PANTHER" id="PTHR42754">
    <property type="entry name" value="ENDOGLUCANASE"/>
    <property type="match status" value="1"/>
</dbReference>
<evidence type="ECO:0000259" key="1">
    <source>
        <dbReference type="Pfam" id="PF13360"/>
    </source>
</evidence>
<dbReference type="AlphaFoldDB" id="A0A1F5VYE0"/>
<dbReference type="Gene3D" id="2.130.10.10">
    <property type="entry name" value="YVTN repeat-like/Quinoprotein amine dehydrogenase"/>
    <property type="match status" value="1"/>
</dbReference>
<sequence length="477" mass="51014">MALAKLLIKYCLIVGVTTVSLIGVCWEQEYMKQRIERIDWQNTHMGAHAVWMPISLRTEPEGSLFAQYFGGSGAEFFYSIVKTSDSGYVAVGDTSSFGAGGFDALLVKLDASGAIVWEKAYGGAFNDSAYSVIQTTDSGYLIAGDTSSFGAGCSDMLIVKVDASGNIDWKRTIGGDKCEYAHSAKQVSDGGYIIAGGTSSINANSYDALVLKLNSYGNILWRRTFDIENEMAWDIIQTLDGSYVVIGESGNGLYQDVLAIRLNSSGNVLWKRKIGSNYNEGAYSIVQTSDEGCIIAGCSNSFSSENYNDVLVMKLNTSGNLLWRRNIGTDKDECGLSAAQTPNGNSIISGYTNSLAPFDNTFMLEMNTNGNIMWKRTLNGTYAEWASSVIPTADGNFIIAGWSESFGTAYVDALVVKVNAYGIIPGCNLFSTPSFTVSAPVLSISAPVMIVKAPALSISAPSLIITTANLTSGNACP</sequence>
<dbReference type="SUPFAM" id="SSF50998">
    <property type="entry name" value="Quinoprotein alcohol dehydrogenase-like"/>
    <property type="match status" value="1"/>
</dbReference>
<accession>A0A1F5VYE0</accession>
<dbReference type="InterPro" id="IPR011047">
    <property type="entry name" value="Quinoprotein_ADH-like_sf"/>
</dbReference>
<dbReference type="Pfam" id="PF13360">
    <property type="entry name" value="PQQ_2"/>
    <property type="match status" value="1"/>
</dbReference>
<reference evidence="2 3" key="1">
    <citation type="journal article" date="2016" name="Nat. Commun.">
        <title>Thousands of microbial genomes shed light on interconnected biogeochemical processes in an aquifer system.</title>
        <authorList>
            <person name="Anantharaman K."/>
            <person name="Brown C.T."/>
            <person name="Hug L.A."/>
            <person name="Sharon I."/>
            <person name="Castelle C.J."/>
            <person name="Probst A.J."/>
            <person name="Thomas B.C."/>
            <person name="Singh A."/>
            <person name="Wilkins M.J."/>
            <person name="Karaoz U."/>
            <person name="Brodie E.L."/>
            <person name="Williams K.H."/>
            <person name="Hubbard S.S."/>
            <person name="Banfield J.F."/>
        </authorList>
    </citation>
    <scope>NUCLEOTIDE SEQUENCE [LARGE SCALE GENOMIC DNA]</scope>
</reference>
<gene>
    <name evidence="2" type="ORF">A2Y62_13780</name>
</gene>
<comment type="caution">
    <text evidence="2">The sequence shown here is derived from an EMBL/GenBank/DDBJ whole genome shotgun (WGS) entry which is preliminary data.</text>
</comment>
<dbReference type="PANTHER" id="PTHR42754:SF1">
    <property type="entry name" value="LIPOPROTEIN"/>
    <property type="match status" value="1"/>
</dbReference>
<organism evidence="2 3">
    <name type="scientific">Candidatus Fischerbacteria bacterium RBG_13_37_8</name>
    <dbReference type="NCBI Taxonomy" id="1817863"/>
    <lineage>
        <taxon>Bacteria</taxon>
        <taxon>Candidatus Fischeribacteriota</taxon>
    </lineage>
</organism>
<dbReference type="Proteomes" id="UP000178943">
    <property type="component" value="Unassembled WGS sequence"/>
</dbReference>
<feature type="domain" description="Pyrrolo-quinoline quinone repeat" evidence="1">
    <location>
        <begin position="159"/>
        <end position="374"/>
    </location>
</feature>
<dbReference type="InterPro" id="IPR015943">
    <property type="entry name" value="WD40/YVTN_repeat-like_dom_sf"/>
</dbReference>
<protein>
    <recommendedName>
        <fullName evidence="1">Pyrrolo-quinoline quinone repeat domain-containing protein</fullName>
    </recommendedName>
</protein>
<proteinExistence type="predicted"/>
<dbReference type="EMBL" id="MFGW01000025">
    <property type="protein sequence ID" value="OGF68061.1"/>
    <property type="molecule type" value="Genomic_DNA"/>
</dbReference>